<protein>
    <submittedName>
        <fullName evidence="2">Uncharacterized protein</fullName>
    </submittedName>
</protein>
<dbReference type="Proteomes" id="UP000007264">
    <property type="component" value="Unassembled WGS sequence"/>
</dbReference>
<accession>I0YVR2</accession>
<keyword evidence="3" id="KW-1185">Reference proteome</keyword>
<sequence length="76" mass="8515">MGLLLFFASQGGAVPTSMYFPRTSVRTFLLLNVIEKKYLLVSIISSSHVELRSNDNPSNKLWKKSSRSNMCNMAGM</sequence>
<dbReference type="RefSeq" id="XP_005647025.1">
    <property type="nucleotide sequence ID" value="XM_005646968.1"/>
</dbReference>
<name>I0YVR2_COCSC</name>
<dbReference type="GeneID" id="17040467"/>
<feature type="compositionally biased region" description="Polar residues" evidence="1">
    <location>
        <begin position="67"/>
        <end position="76"/>
    </location>
</feature>
<organism evidence="2 3">
    <name type="scientific">Coccomyxa subellipsoidea (strain C-169)</name>
    <name type="common">Green microalga</name>
    <dbReference type="NCBI Taxonomy" id="574566"/>
    <lineage>
        <taxon>Eukaryota</taxon>
        <taxon>Viridiplantae</taxon>
        <taxon>Chlorophyta</taxon>
        <taxon>core chlorophytes</taxon>
        <taxon>Trebouxiophyceae</taxon>
        <taxon>Trebouxiophyceae incertae sedis</taxon>
        <taxon>Coccomyxaceae</taxon>
        <taxon>Coccomyxa</taxon>
        <taxon>Coccomyxa subellipsoidea</taxon>
    </lineage>
</organism>
<proteinExistence type="predicted"/>
<evidence type="ECO:0000313" key="3">
    <source>
        <dbReference type="Proteomes" id="UP000007264"/>
    </source>
</evidence>
<evidence type="ECO:0000256" key="1">
    <source>
        <dbReference type="SAM" id="MobiDB-lite"/>
    </source>
</evidence>
<gene>
    <name evidence="2" type="ORF">COCSUDRAFT_33531</name>
</gene>
<evidence type="ECO:0000313" key="2">
    <source>
        <dbReference type="EMBL" id="EIE22481.1"/>
    </source>
</evidence>
<dbReference type="AlphaFoldDB" id="I0YVR2"/>
<comment type="caution">
    <text evidence="2">The sequence shown here is derived from an EMBL/GenBank/DDBJ whole genome shotgun (WGS) entry which is preliminary data.</text>
</comment>
<dbReference type="EMBL" id="AGSI01000010">
    <property type="protein sequence ID" value="EIE22481.1"/>
    <property type="molecule type" value="Genomic_DNA"/>
</dbReference>
<reference evidence="2 3" key="1">
    <citation type="journal article" date="2012" name="Genome Biol.">
        <title>The genome of the polar eukaryotic microalga coccomyxa subellipsoidea reveals traits of cold adaptation.</title>
        <authorList>
            <person name="Blanc G."/>
            <person name="Agarkova I."/>
            <person name="Grimwood J."/>
            <person name="Kuo A."/>
            <person name="Brueggeman A."/>
            <person name="Dunigan D."/>
            <person name="Gurnon J."/>
            <person name="Ladunga I."/>
            <person name="Lindquist E."/>
            <person name="Lucas S."/>
            <person name="Pangilinan J."/>
            <person name="Proschold T."/>
            <person name="Salamov A."/>
            <person name="Schmutz J."/>
            <person name="Weeks D."/>
            <person name="Yamada T."/>
            <person name="Claverie J.M."/>
            <person name="Grigoriev I."/>
            <person name="Van Etten J."/>
            <person name="Lomsadze A."/>
            <person name="Borodovsky M."/>
        </authorList>
    </citation>
    <scope>NUCLEOTIDE SEQUENCE [LARGE SCALE GENOMIC DNA]</scope>
    <source>
        <strain evidence="2 3">C-169</strain>
    </source>
</reference>
<dbReference type="KEGG" id="csl:COCSUDRAFT_33531"/>
<feature type="region of interest" description="Disordered" evidence="1">
    <location>
        <begin position="53"/>
        <end position="76"/>
    </location>
</feature>